<evidence type="ECO:0000313" key="2">
    <source>
        <dbReference type="EMBL" id="WVZ19903.1"/>
    </source>
</evidence>
<dbReference type="AlphaFoldDB" id="A0AAQ3P1Y0"/>
<dbReference type="GO" id="GO:0009535">
    <property type="term" value="C:chloroplast thylakoid membrane"/>
    <property type="evidence" value="ECO:0007669"/>
    <property type="project" value="InterPro"/>
</dbReference>
<feature type="compositionally biased region" description="Basic and acidic residues" evidence="1">
    <location>
        <begin position="45"/>
        <end position="54"/>
    </location>
</feature>
<gene>
    <name evidence="2" type="ORF">V8G54_007225</name>
</gene>
<dbReference type="PANTHER" id="PTHR33672">
    <property type="entry name" value="YCF3-INTERACTING PROTEIN 1, CHLOROPLASTIC"/>
    <property type="match status" value="1"/>
</dbReference>
<protein>
    <submittedName>
        <fullName evidence="2">Uncharacterized protein</fullName>
    </submittedName>
</protein>
<name>A0AAQ3P1Y0_VIGMU</name>
<feature type="region of interest" description="Disordered" evidence="1">
    <location>
        <begin position="26"/>
        <end position="54"/>
    </location>
</feature>
<organism evidence="2 3">
    <name type="scientific">Vigna mungo</name>
    <name type="common">Black gram</name>
    <name type="synonym">Phaseolus mungo</name>
    <dbReference type="NCBI Taxonomy" id="3915"/>
    <lineage>
        <taxon>Eukaryota</taxon>
        <taxon>Viridiplantae</taxon>
        <taxon>Streptophyta</taxon>
        <taxon>Embryophyta</taxon>
        <taxon>Tracheophyta</taxon>
        <taxon>Spermatophyta</taxon>
        <taxon>Magnoliopsida</taxon>
        <taxon>eudicotyledons</taxon>
        <taxon>Gunneridae</taxon>
        <taxon>Pentapetalae</taxon>
        <taxon>rosids</taxon>
        <taxon>fabids</taxon>
        <taxon>Fabales</taxon>
        <taxon>Fabaceae</taxon>
        <taxon>Papilionoideae</taxon>
        <taxon>50 kb inversion clade</taxon>
        <taxon>NPAAA clade</taxon>
        <taxon>indigoferoid/millettioid clade</taxon>
        <taxon>Phaseoleae</taxon>
        <taxon>Vigna</taxon>
    </lineage>
</organism>
<dbReference type="GO" id="GO:0080183">
    <property type="term" value="P:response to photooxidative stress"/>
    <property type="evidence" value="ECO:0007669"/>
    <property type="project" value="InterPro"/>
</dbReference>
<dbReference type="PANTHER" id="PTHR33672:SF24">
    <property type="entry name" value="OS01G0798600 PROTEIN"/>
    <property type="match status" value="1"/>
</dbReference>
<sequence>MMEKSNMRLQKDMHVEKNENLQWMNMSQKHEREKGHQGSFSKSEAINKDSEKRMKNEEGSKCSVLCMYLPCFGFGRSKAVKARRGVNKMNDSVNHVISSTFSLEHFELDSGVAHGKGIIIQENNHEDESFSSYFDLPSIILKCSADDDA</sequence>
<proteinExistence type="predicted"/>
<dbReference type="InterPro" id="IPR040340">
    <property type="entry name" value="CEST/Y3IP1"/>
</dbReference>
<evidence type="ECO:0000313" key="3">
    <source>
        <dbReference type="Proteomes" id="UP001374535"/>
    </source>
</evidence>
<keyword evidence="3" id="KW-1185">Reference proteome</keyword>
<reference evidence="2 3" key="1">
    <citation type="journal article" date="2023" name="Life. Sci Alliance">
        <title>Evolutionary insights into 3D genome organization and epigenetic landscape of Vigna mungo.</title>
        <authorList>
            <person name="Junaid A."/>
            <person name="Singh B."/>
            <person name="Bhatia S."/>
        </authorList>
    </citation>
    <scope>NUCLEOTIDE SEQUENCE [LARGE SCALE GENOMIC DNA]</scope>
    <source>
        <strain evidence="2">Urdbean</strain>
    </source>
</reference>
<accession>A0AAQ3P1Y0</accession>
<dbReference type="Proteomes" id="UP001374535">
    <property type="component" value="Chromosome 2"/>
</dbReference>
<evidence type="ECO:0000256" key="1">
    <source>
        <dbReference type="SAM" id="MobiDB-lite"/>
    </source>
</evidence>
<dbReference type="GO" id="GO:0048564">
    <property type="term" value="P:photosystem I assembly"/>
    <property type="evidence" value="ECO:0007669"/>
    <property type="project" value="InterPro"/>
</dbReference>
<dbReference type="EMBL" id="CP144699">
    <property type="protein sequence ID" value="WVZ19903.1"/>
    <property type="molecule type" value="Genomic_DNA"/>
</dbReference>